<protein>
    <submittedName>
        <fullName evidence="1">Uncharacterized protein</fullName>
    </submittedName>
</protein>
<dbReference type="EMBL" id="CM002926">
    <property type="protein sequence ID" value="KGN49802.1"/>
    <property type="molecule type" value="Genomic_DNA"/>
</dbReference>
<dbReference type="Proteomes" id="UP000029981">
    <property type="component" value="Chromosome 5"/>
</dbReference>
<reference evidence="1 2" key="4">
    <citation type="journal article" date="2011" name="BMC Genomics">
        <title>RNA-Seq improves annotation of protein-coding genes in the cucumber genome.</title>
        <authorList>
            <person name="Li Z."/>
            <person name="Zhang Z."/>
            <person name="Yan P."/>
            <person name="Huang S."/>
            <person name="Fei Z."/>
            <person name="Lin K."/>
        </authorList>
    </citation>
    <scope>NUCLEOTIDE SEQUENCE [LARGE SCALE GENOMIC DNA]</scope>
    <source>
        <strain evidence="2">cv. 9930</strain>
    </source>
</reference>
<reference evidence="1 2" key="3">
    <citation type="journal article" date="2010" name="BMC Genomics">
        <title>Transcriptome sequencing and comparative analysis of cucumber flowers with different sex types.</title>
        <authorList>
            <person name="Guo S."/>
            <person name="Zheng Y."/>
            <person name="Joung J.G."/>
            <person name="Liu S."/>
            <person name="Zhang Z."/>
            <person name="Crasta O.R."/>
            <person name="Sobral B.W."/>
            <person name="Xu Y."/>
            <person name="Huang S."/>
            <person name="Fei Z."/>
        </authorList>
    </citation>
    <scope>NUCLEOTIDE SEQUENCE [LARGE SCALE GENOMIC DNA]</scope>
    <source>
        <strain evidence="2">cv. 9930</strain>
    </source>
</reference>
<reference evidence="1 2" key="1">
    <citation type="journal article" date="2009" name="Nat. Genet.">
        <title>The genome of the cucumber, Cucumis sativus L.</title>
        <authorList>
            <person name="Huang S."/>
            <person name="Li R."/>
            <person name="Zhang Z."/>
            <person name="Li L."/>
            <person name="Gu X."/>
            <person name="Fan W."/>
            <person name="Lucas W.J."/>
            <person name="Wang X."/>
            <person name="Xie B."/>
            <person name="Ni P."/>
            <person name="Ren Y."/>
            <person name="Zhu H."/>
            <person name="Li J."/>
            <person name="Lin K."/>
            <person name="Jin W."/>
            <person name="Fei Z."/>
            <person name="Li G."/>
            <person name="Staub J."/>
            <person name="Kilian A."/>
            <person name="van der Vossen E.A."/>
            <person name="Wu Y."/>
            <person name="Guo J."/>
            <person name="He J."/>
            <person name="Jia Z."/>
            <person name="Ren Y."/>
            <person name="Tian G."/>
            <person name="Lu Y."/>
            <person name="Ruan J."/>
            <person name="Qian W."/>
            <person name="Wang M."/>
            <person name="Huang Q."/>
            <person name="Li B."/>
            <person name="Xuan Z."/>
            <person name="Cao J."/>
            <person name="Asan"/>
            <person name="Wu Z."/>
            <person name="Zhang J."/>
            <person name="Cai Q."/>
            <person name="Bai Y."/>
            <person name="Zhao B."/>
            <person name="Han Y."/>
            <person name="Li Y."/>
            <person name="Li X."/>
            <person name="Wang S."/>
            <person name="Shi Q."/>
            <person name="Liu S."/>
            <person name="Cho W.K."/>
            <person name="Kim J.Y."/>
            <person name="Xu Y."/>
            <person name="Heller-Uszynska K."/>
            <person name="Miao H."/>
            <person name="Cheng Z."/>
            <person name="Zhang S."/>
            <person name="Wu J."/>
            <person name="Yang Y."/>
            <person name="Kang H."/>
            <person name="Li M."/>
            <person name="Liang H."/>
            <person name="Ren X."/>
            <person name="Shi Z."/>
            <person name="Wen M."/>
            <person name="Jian M."/>
            <person name="Yang H."/>
            <person name="Zhang G."/>
            <person name="Yang Z."/>
            <person name="Chen R."/>
            <person name="Liu S."/>
            <person name="Li J."/>
            <person name="Ma L."/>
            <person name="Liu H."/>
            <person name="Zhou Y."/>
            <person name="Zhao J."/>
            <person name="Fang X."/>
            <person name="Li G."/>
            <person name="Fang L."/>
            <person name="Li Y."/>
            <person name="Liu D."/>
            <person name="Zheng H."/>
            <person name="Zhang Y."/>
            <person name="Qin N."/>
            <person name="Li Z."/>
            <person name="Yang G."/>
            <person name="Yang S."/>
            <person name="Bolund L."/>
            <person name="Kristiansen K."/>
            <person name="Zheng H."/>
            <person name="Li S."/>
            <person name="Zhang X."/>
            <person name="Yang H."/>
            <person name="Wang J."/>
            <person name="Sun R."/>
            <person name="Zhang B."/>
            <person name="Jiang S."/>
            <person name="Wang J."/>
            <person name="Du Y."/>
            <person name="Li S."/>
        </authorList>
    </citation>
    <scope>NUCLEOTIDE SEQUENCE [LARGE SCALE GENOMIC DNA]</scope>
    <source>
        <strain evidence="2">cv. 9930</strain>
    </source>
</reference>
<sequence length="70" mass="8008">MRHALFVVLHSSCSVRRAPFIMLPWSALARDVELVALVRPPDGVVAAELLLTVQSITRFVYCYQYFEILK</sequence>
<dbReference type="Gramene" id="KGN49802">
    <property type="protein sequence ID" value="KGN49802"/>
    <property type="gene ID" value="Csa_5G136860"/>
</dbReference>
<evidence type="ECO:0000313" key="2">
    <source>
        <dbReference type="Proteomes" id="UP000029981"/>
    </source>
</evidence>
<organism evidence="1 2">
    <name type="scientific">Cucumis sativus</name>
    <name type="common">Cucumber</name>
    <dbReference type="NCBI Taxonomy" id="3659"/>
    <lineage>
        <taxon>Eukaryota</taxon>
        <taxon>Viridiplantae</taxon>
        <taxon>Streptophyta</taxon>
        <taxon>Embryophyta</taxon>
        <taxon>Tracheophyta</taxon>
        <taxon>Spermatophyta</taxon>
        <taxon>Magnoliopsida</taxon>
        <taxon>eudicotyledons</taxon>
        <taxon>Gunneridae</taxon>
        <taxon>Pentapetalae</taxon>
        <taxon>rosids</taxon>
        <taxon>fabids</taxon>
        <taxon>Cucurbitales</taxon>
        <taxon>Cucurbitaceae</taxon>
        <taxon>Benincaseae</taxon>
        <taxon>Cucumis</taxon>
    </lineage>
</organism>
<keyword evidence="2" id="KW-1185">Reference proteome</keyword>
<reference evidence="1 2" key="2">
    <citation type="journal article" date="2009" name="PLoS ONE">
        <title>An integrated genetic and cytogenetic map of the cucumber genome.</title>
        <authorList>
            <person name="Ren Y."/>
            <person name="Zhang Z."/>
            <person name="Liu J."/>
            <person name="Staub J.E."/>
            <person name="Han Y."/>
            <person name="Cheng Z."/>
            <person name="Li X."/>
            <person name="Lu J."/>
            <person name="Miao H."/>
            <person name="Kang H."/>
            <person name="Xie B."/>
            <person name="Gu X."/>
            <person name="Wang X."/>
            <person name="Du Y."/>
            <person name="Jin W."/>
            <person name="Huang S."/>
        </authorList>
    </citation>
    <scope>NUCLEOTIDE SEQUENCE [LARGE SCALE GENOMIC DNA]</scope>
    <source>
        <strain evidence="2">cv. 9930</strain>
    </source>
</reference>
<proteinExistence type="predicted"/>
<accession>A0A0A0KN05</accession>
<evidence type="ECO:0000313" key="1">
    <source>
        <dbReference type="EMBL" id="KGN49802.1"/>
    </source>
</evidence>
<dbReference type="AlphaFoldDB" id="A0A0A0KN05"/>
<gene>
    <name evidence="1" type="ORF">Csa_5G136860</name>
</gene>
<name>A0A0A0KN05_CUCSA</name>